<feature type="signal peptide" evidence="9">
    <location>
        <begin position="1"/>
        <end position="17"/>
    </location>
</feature>
<comment type="similarity">
    <text evidence="3">Belongs to the Cu-Zn superoxide dismutase family.</text>
</comment>
<evidence type="ECO:0000256" key="1">
    <source>
        <dbReference type="ARBA" id="ARBA00004196"/>
    </source>
</evidence>
<dbReference type="OrthoDB" id="159229at2759"/>
<evidence type="ECO:0000313" key="11">
    <source>
        <dbReference type="Proteomes" id="UP001140453"/>
    </source>
</evidence>
<accession>A0A9W8YLV3</accession>
<dbReference type="FunFam" id="2.60.40.200:FF:000007">
    <property type="entry name" value="Cell surface Cu-only superoxide dismutase 5"/>
    <property type="match status" value="1"/>
</dbReference>
<evidence type="ECO:0000256" key="3">
    <source>
        <dbReference type="ARBA" id="ARBA00010457"/>
    </source>
</evidence>
<keyword evidence="9" id="KW-0732">Signal</keyword>
<dbReference type="InterPro" id="IPR053257">
    <property type="entry name" value="Cu-only_SOD"/>
</dbReference>
<dbReference type="EC" id="1.15.1.1" evidence="4"/>
<evidence type="ECO:0000256" key="4">
    <source>
        <dbReference type="ARBA" id="ARBA00012682"/>
    </source>
</evidence>
<dbReference type="GO" id="GO:0004784">
    <property type="term" value="F:superoxide dismutase activity"/>
    <property type="evidence" value="ECO:0007669"/>
    <property type="project" value="UniProtKB-EC"/>
</dbReference>
<protein>
    <recommendedName>
        <fullName evidence="4">superoxide dismutase</fullName>
        <ecNumber evidence="4">1.15.1.1</ecNumber>
    </recommendedName>
</protein>
<comment type="catalytic activity">
    <reaction evidence="7">
        <text>2 superoxide + 2 H(+) = H2O2 + O2</text>
        <dbReference type="Rhea" id="RHEA:20696"/>
        <dbReference type="ChEBI" id="CHEBI:15378"/>
        <dbReference type="ChEBI" id="CHEBI:15379"/>
        <dbReference type="ChEBI" id="CHEBI:16240"/>
        <dbReference type="ChEBI" id="CHEBI:18421"/>
        <dbReference type="EC" id="1.15.1.1"/>
    </reaction>
</comment>
<gene>
    <name evidence="10" type="primary">SOD4_2</name>
    <name evidence="10" type="ORF">N0V93_007842</name>
</gene>
<dbReference type="SUPFAM" id="SSF49329">
    <property type="entry name" value="Cu,Zn superoxide dismutase-like"/>
    <property type="match status" value="1"/>
</dbReference>
<dbReference type="GO" id="GO:0046872">
    <property type="term" value="F:metal ion binding"/>
    <property type="evidence" value="ECO:0007669"/>
    <property type="project" value="InterPro"/>
</dbReference>
<comment type="caution">
    <text evidence="10">The sequence shown here is derived from an EMBL/GenBank/DDBJ whole genome shotgun (WGS) entry which is preliminary data.</text>
</comment>
<dbReference type="Gene3D" id="2.60.40.200">
    <property type="entry name" value="Superoxide dismutase, copper/zinc binding domain"/>
    <property type="match status" value="1"/>
</dbReference>
<evidence type="ECO:0000256" key="6">
    <source>
        <dbReference type="ARBA" id="ARBA00022862"/>
    </source>
</evidence>
<evidence type="ECO:0000256" key="7">
    <source>
        <dbReference type="ARBA" id="ARBA00049204"/>
    </source>
</evidence>
<evidence type="ECO:0000313" key="10">
    <source>
        <dbReference type="EMBL" id="KAJ4387253.1"/>
    </source>
</evidence>
<evidence type="ECO:0000256" key="9">
    <source>
        <dbReference type="SAM" id="SignalP"/>
    </source>
</evidence>
<dbReference type="PANTHER" id="PTHR20910">
    <property type="entry name" value="AGAP001623-PA"/>
    <property type="match status" value="1"/>
</dbReference>
<dbReference type="GO" id="GO:0005576">
    <property type="term" value="C:extracellular region"/>
    <property type="evidence" value="ECO:0007669"/>
    <property type="project" value="UniProtKB-SubCell"/>
</dbReference>
<dbReference type="PANTHER" id="PTHR20910:SF1">
    <property type="entry name" value="SUPEROXIDE DISMUTASE COPPER_ZINC BINDING DOMAIN-CONTAINING PROTEIN"/>
    <property type="match status" value="1"/>
</dbReference>
<keyword evidence="5" id="KW-0964">Secreted</keyword>
<evidence type="ECO:0000256" key="2">
    <source>
        <dbReference type="ARBA" id="ARBA00004613"/>
    </source>
</evidence>
<feature type="region of interest" description="Disordered" evidence="8">
    <location>
        <begin position="231"/>
        <end position="264"/>
    </location>
</feature>
<dbReference type="Proteomes" id="UP001140453">
    <property type="component" value="Unassembled WGS sequence"/>
</dbReference>
<dbReference type="AlphaFoldDB" id="A0A9W8YLV3"/>
<organism evidence="10 11">
    <name type="scientific">Gnomoniopsis smithogilvyi</name>
    <dbReference type="NCBI Taxonomy" id="1191159"/>
    <lineage>
        <taxon>Eukaryota</taxon>
        <taxon>Fungi</taxon>
        <taxon>Dikarya</taxon>
        <taxon>Ascomycota</taxon>
        <taxon>Pezizomycotina</taxon>
        <taxon>Sordariomycetes</taxon>
        <taxon>Sordariomycetidae</taxon>
        <taxon>Diaporthales</taxon>
        <taxon>Gnomoniaceae</taxon>
        <taxon>Gnomoniopsis</taxon>
    </lineage>
</organism>
<sequence length="296" mass="30007">MQSVVFTLLGSAALARAQVSQAQGAPPPASLLTATKSGVLPVAPTPFTGVETEEGAIIYDGPMNPGFAGLNGPAVAQTNLPATTYVAMLPTTMFDPYAGSIISGSVVAVGTTSGVQLTVNFTGIPSETYGPFVYHIHGMPVPADGNCTATMGHLDPTNRGEYYPCDNTNPQTCQAGDLAGKHGNITSQTFSASYIDPYLSTVPGSPYFFGNGSLVIHTSNTTRLTCANFQQSSTNGSTSSTSTGTVTPTATGSSSGTSSSSTSSPIQTAAAADQVVLDRIAGFVALTAIFAVSALL</sequence>
<feature type="chain" id="PRO_5040975141" description="superoxide dismutase" evidence="9">
    <location>
        <begin position="18"/>
        <end position="296"/>
    </location>
</feature>
<proteinExistence type="inferred from homology"/>
<evidence type="ECO:0000256" key="5">
    <source>
        <dbReference type="ARBA" id="ARBA00022525"/>
    </source>
</evidence>
<evidence type="ECO:0000256" key="8">
    <source>
        <dbReference type="SAM" id="MobiDB-lite"/>
    </source>
</evidence>
<keyword evidence="10" id="KW-0560">Oxidoreductase</keyword>
<keyword evidence="6" id="KW-0049">Antioxidant</keyword>
<comment type="subcellular location">
    <subcellularLocation>
        <location evidence="1">Cell envelope</location>
    </subcellularLocation>
    <subcellularLocation>
        <location evidence="2">Secreted</location>
    </subcellularLocation>
</comment>
<dbReference type="InterPro" id="IPR036423">
    <property type="entry name" value="SOD-like_Cu/Zn_dom_sf"/>
</dbReference>
<dbReference type="EMBL" id="JAPEVB010000005">
    <property type="protein sequence ID" value="KAJ4387253.1"/>
    <property type="molecule type" value="Genomic_DNA"/>
</dbReference>
<reference evidence="10" key="1">
    <citation type="submission" date="2022-10" db="EMBL/GenBank/DDBJ databases">
        <title>Tapping the CABI collections for fungal endophytes: first genome assemblies for Collariella, Neodidymelliopsis, Ascochyta clinopodiicola, Didymella pomorum, Didymosphaeria variabile, Neocosmospora piperis and Neocucurbitaria cava.</title>
        <authorList>
            <person name="Hill R."/>
        </authorList>
    </citation>
    <scope>NUCLEOTIDE SEQUENCE</scope>
    <source>
        <strain evidence="10">IMI 355082</strain>
    </source>
</reference>
<name>A0A9W8YLV3_9PEZI</name>
<keyword evidence="11" id="KW-1185">Reference proteome</keyword>
<feature type="compositionally biased region" description="Low complexity" evidence="8">
    <location>
        <begin position="232"/>
        <end position="264"/>
    </location>
</feature>